<accession>A0A239CAB5</accession>
<sequence length="92" mass="9807">MTIHLKDPDATIDYLIDWGGKLGERSVAASDWAVAPSEPGGLVIADDGIDGARTRATLSGGVAGHVYRATCQVELSDGRIDERSISLRVEQR</sequence>
<reference evidence="2" key="1">
    <citation type="submission" date="2017-06" db="EMBL/GenBank/DDBJ databases">
        <authorList>
            <person name="Varghese N."/>
            <person name="Submissions S."/>
        </authorList>
    </citation>
    <scope>NUCLEOTIDE SEQUENCE [LARGE SCALE GENOMIC DNA]</scope>
    <source>
        <strain evidence="2">LNB2</strain>
    </source>
</reference>
<name>A0A239CAB5_9SPHN</name>
<evidence type="ECO:0000313" key="1">
    <source>
        <dbReference type="EMBL" id="SNS16571.1"/>
    </source>
</evidence>
<dbReference type="Pfam" id="PF23148">
    <property type="entry name" value="Gp77"/>
    <property type="match status" value="1"/>
</dbReference>
<dbReference type="EMBL" id="FZOS01000002">
    <property type="protein sequence ID" value="SNS16571.1"/>
    <property type="molecule type" value="Genomic_DNA"/>
</dbReference>
<dbReference type="AlphaFoldDB" id="A0A239CAB5"/>
<organism evidence="1 2">
    <name type="scientific">Edaphosphingomonas laterariae</name>
    <dbReference type="NCBI Taxonomy" id="861865"/>
    <lineage>
        <taxon>Bacteria</taxon>
        <taxon>Pseudomonadati</taxon>
        <taxon>Pseudomonadota</taxon>
        <taxon>Alphaproteobacteria</taxon>
        <taxon>Sphingomonadales</taxon>
        <taxon>Rhizorhabdaceae</taxon>
        <taxon>Edaphosphingomonas</taxon>
    </lineage>
</organism>
<protein>
    <submittedName>
        <fullName evidence="1">Uncharacterized protein</fullName>
    </submittedName>
</protein>
<dbReference type="InterPro" id="IPR056928">
    <property type="entry name" value="Gp77-like"/>
</dbReference>
<dbReference type="RefSeq" id="WP_089218081.1">
    <property type="nucleotide sequence ID" value="NZ_FZOS01000002.1"/>
</dbReference>
<keyword evidence="2" id="KW-1185">Reference proteome</keyword>
<proteinExistence type="predicted"/>
<dbReference type="Proteomes" id="UP000198281">
    <property type="component" value="Unassembled WGS sequence"/>
</dbReference>
<gene>
    <name evidence="1" type="ORF">SAMN06295912_10269</name>
</gene>
<evidence type="ECO:0000313" key="2">
    <source>
        <dbReference type="Proteomes" id="UP000198281"/>
    </source>
</evidence>
<dbReference type="OrthoDB" id="7450424at2"/>